<evidence type="ECO:0000256" key="10">
    <source>
        <dbReference type="SAM" id="SignalP"/>
    </source>
</evidence>
<feature type="domain" description="Leucine-rich repeat-containing N-terminal plant-type" evidence="11">
    <location>
        <begin position="36"/>
        <end position="72"/>
    </location>
</feature>
<keyword evidence="5" id="KW-0677">Repeat</keyword>
<dbReference type="PANTHER" id="PTHR48063">
    <property type="entry name" value="LRR RECEPTOR-LIKE KINASE"/>
    <property type="match status" value="1"/>
</dbReference>
<dbReference type="OMA" id="NTHFKCE"/>
<evidence type="ECO:0000256" key="5">
    <source>
        <dbReference type="ARBA" id="ARBA00022737"/>
    </source>
</evidence>
<dbReference type="EMBL" id="PDCK01000043">
    <property type="protein sequence ID" value="PRQ30186.1"/>
    <property type="molecule type" value="Genomic_DNA"/>
</dbReference>
<dbReference type="InterPro" id="IPR032675">
    <property type="entry name" value="LRR_dom_sf"/>
</dbReference>
<evidence type="ECO:0000256" key="8">
    <source>
        <dbReference type="ARBA" id="ARBA00023170"/>
    </source>
</evidence>
<dbReference type="Gene3D" id="3.80.10.10">
    <property type="entry name" value="Ribonuclease Inhibitor"/>
    <property type="match status" value="3"/>
</dbReference>
<dbReference type="Gramene" id="PRQ30186">
    <property type="protein sequence ID" value="PRQ30186"/>
    <property type="gene ID" value="RchiOBHm_Chr5g0021831"/>
</dbReference>
<keyword evidence="9" id="KW-0325">Glycoprotein</keyword>
<evidence type="ECO:0000256" key="1">
    <source>
        <dbReference type="ARBA" id="ARBA00004479"/>
    </source>
</evidence>
<sequence>MVNLNPISHLILHLLLLLFLASSGSGHGVPGSCFEEERQALLSFKHDLADRSGRLSFWVGHACCQWQGISCNNRTSHVEKMDLRNTYDDTYHGVWNYTKYKQFCLVGKINPSLLRLKHLSYLDLSQNDFQFVHIPKFIGQLTSLRYLNLSYSSFAGEIPSSLGNLSNLNYLDLESYPYRNGVSSKNLNWLSHLSSLKYLYLGGVNLNRMGVSWLHDVNMLPSLLELHLLDCQIDGNQLPLSLPTINFTSLLVLDMSYNVIDSSFPTWLLNLTSLKSLEHLDLSAMYLQGQIPQVIGRLCKLKMLNLGFNQFSGGLEEILSGFSNCRDNGGW</sequence>
<keyword evidence="7" id="KW-0472">Membrane</keyword>
<evidence type="ECO:0000313" key="12">
    <source>
        <dbReference type="EMBL" id="PRQ30186.1"/>
    </source>
</evidence>
<reference evidence="12 13" key="1">
    <citation type="journal article" date="2018" name="Nat. Genet.">
        <title>The Rosa genome provides new insights in the design of modern roses.</title>
        <authorList>
            <person name="Bendahmane M."/>
        </authorList>
    </citation>
    <scope>NUCLEOTIDE SEQUENCE [LARGE SCALE GENOMIC DNA]</scope>
    <source>
        <strain evidence="13">cv. Old Blush</strain>
    </source>
</reference>
<keyword evidence="8" id="KW-0675">Receptor</keyword>
<evidence type="ECO:0000259" key="11">
    <source>
        <dbReference type="Pfam" id="PF08263"/>
    </source>
</evidence>
<dbReference type="InterPro" id="IPR001611">
    <property type="entry name" value="Leu-rich_rpt"/>
</dbReference>
<gene>
    <name evidence="12" type="ORF">RchiOBHm_Chr5g0021831</name>
</gene>
<dbReference type="AlphaFoldDB" id="A0A2P6Q7N4"/>
<protein>
    <submittedName>
        <fullName evidence="12">Putative leucine-rich repeat-containing, plant-type, leucine-rich repeat domain, L</fullName>
    </submittedName>
</protein>
<evidence type="ECO:0000256" key="7">
    <source>
        <dbReference type="ARBA" id="ARBA00023136"/>
    </source>
</evidence>
<accession>A0A2P6Q7N4</accession>
<dbReference type="Pfam" id="PF08263">
    <property type="entry name" value="LRRNT_2"/>
    <property type="match status" value="1"/>
</dbReference>
<name>A0A2P6Q7N4_ROSCH</name>
<dbReference type="Pfam" id="PF00560">
    <property type="entry name" value="LRR_1"/>
    <property type="match status" value="1"/>
</dbReference>
<feature type="signal peptide" evidence="10">
    <location>
        <begin position="1"/>
        <end position="26"/>
    </location>
</feature>
<dbReference type="SUPFAM" id="SSF52058">
    <property type="entry name" value="L domain-like"/>
    <property type="match status" value="1"/>
</dbReference>
<evidence type="ECO:0000256" key="4">
    <source>
        <dbReference type="ARBA" id="ARBA00022729"/>
    </source>
</evidence>
<dbReference type="STRING" id="74649.A0A2P6Q7N4"/>
<evidence type="ECO:0000256" key="3">
    <source>
        <dbReference type="ARBA" id="ARBA00022692"/>
    </source>
</evidence>
<keyword evidence="13" id="KW-1185">Reference proteome</keyword>
<proteinExistence type="predicted"/>
<dbReference type="OrthoDB" id="1162489at2759"/>
<evidence type="ECO:0000256" key="6">
    <source>
        <dbReference type="ARBA" id="ARBA00022989"/>
    </source>
</evidence>
<evidence type="ECO:0000256" key="9">
    <source>
        <dbReference type="ARBA" id="ARBA00023180"/>
    </source>
</evidence>
<keyword evidence="4 10" id="KW-0732">Signal</keyword>
<dbReference type="InterPro" id="IPR013210">
    <property type="entry name" value="LRR_N_plant-typ"/>
</dbReference>
<keyword evidence="2" id="KW-0433">Leucine-rich repeat</keyword>
<evidence type="ECO:0000256" key="2">
    <source>
        <dbReference type="ARBA" id="ARBA00022614"/>
    </source>
</evidence>
<comment type="subcellular location">
    <subcellularLocation>
        <location evidence="1">Membrane</location>
        <topology evidence="1">Single-pass type I membrane protein</topology>
    </subcellularLocation>
</comment>
<keyword evidence="3" id="KW-0812">Transmembrane</keyword>
<dbReference type="PANTHER" id="PTHR48063:SF90">
    <property type="entry name" value="OS11G0565920 PROTEIN"/>
    <property type="match status" value="1"/>
</dbReference>
<evidence type="ECO:0000313" key="13">
    <source>
        <dbReference type="Proteomes" id="UP000238479"/>
    </source>
</evidence>
<dbReference type="GO" id="GO:0016020">
    <property type="term" value="C:membrane"/>
    <property type="evidence" value="ECO:0007669"/>
    <property type="project" value="UniProtKB-SubCell"/>
</dbReference>
<comment type="caution">
    <text evidence="12">The sequence shown here is derived from an EMBL/GenBank/DDBJ whole genome shotgun (WGS) entry which is preliminary data.</text>
</comment>
<dbReference type="InterPro" id="IPR046956">
    <property type="entry name" value="RLP23-like"/>
</dbReference>
<keyword evidence="6" id="KW-1133">Transmembrane helix</keyword>
<feature type="chain" id="PRO_5015183054" evidence="10">
    <location>
        <begin position="27"/>
        <end position="331"/>
    </location>
</feature>
<organism evidence="12 13">
    <name type="scientific">Rosa chinensis</name>
    <name type="common">China rose</name>
    <dbReference type="NCBI Taxonomy" id="74649"/>
    <lineage>
        <taxon>Eukaryota</taxon>
        <taxon>Viridiplantae</taxon>
        <taxon>Streptophyta</taxon>
        <taxon>Embryophyta</taxon>
        <taxon>Tracheophyta</taxon>
        <taxon>Spermatophyta</taxon>
        <taxon>Magnoliopsida</taxon>
        <taxon>eudicotyledons</taxon>
        <taxon>Gunneridae</taxon>
        <taxon>Pentapetalae</taxon>
        <taxon>rosids</taxon>
        <taxon>fabids</taxon>
        <taxon>Rosales</taxon>
        <taxon>Rosaceae</taxon>
        <taxon>Rosoideae</taxon>
        <taxon>Rosoideae incertae sedis</taxon>
        <taxon>Rosa</taxon>
    </lineage>
</organism>
<dbReference type="Proteomes" id="UP000238479">
    <property type="component" value="Chromosome 5"/>
</dbReference>